<evidence type="ECO:0000256" key="5">
    <source>
        <dbReference type="ARBA" id="ARBA00023136"/>
    </source>
</evidence>
<dbReference type="Proteomes" id="UP000753961">
    <property type="component" value="Unassembled WGS sequence"/>
</dbReference>
<dbReference type="InterPro" id="IPR036259">
    <property type="entry name" value="MFS_trans_sf"/>
</dbReference>
<feature type="transmembrane region" description="Helical" evidence="6">
    <location>
        <begin position="205"/>
        <end position="226"/>
    </location>
</feature>
<feature type="transmembrane region" description="Helical" evidence="6">
    <location>
        <begin position="55"/>
        <end position="76"/>
    </location>
</feature>
<comment type="subcellular location">
    <subcellularLocation>
        <location evidence="1">Cell inner membrane</location>
        <topology evidence="1">Multi-pass membrane protein</topology>
    </subcellularLocation>
</comment>
<dbReference type="CDD" id="cd17394">
    <property type="entry name" value="MFS_FucP_like"/>
    <property type="match status" value="1"/>
</dbReference>
<feature type="transmembrane region" description="Helical" evidence="6">
    <location>
        <begin position="289"/>
        <end position="306"/>
    </location>
</feature>
<feature type="transmembrane region" description="Helical" evidence="6">
    <location>
        <begin position="83"/>
        <end position="102"/>
    </location>
</feature>
<protein>
    <submittedName>
        <fullName evidence="7">L-fucose:H+ symporter permease</fullName>
    </submittedName>
</protein>
<dbReference type="RefSeq" id="WP_222579319.1">
    <property type="nucleotide sequence ID" value="NZ_JAHVHU010000006.1"/>
</dbReference>
<feature type="transmembrane region" description="Helical" evidence="6">
    <location>
        <begin position="376"/>
        <end position="395"/>
    </location>
</feature>
<dbReference type="Gene3D" id="1.20.1250.20">
    <property type="entry name" value="MFS general substrate transporter like domains"/>
    <property type="match status" value="2"/>
</dbReference>
<accession>A0A953HY06</accession>
<keyword evidence="3 6" id="KW-0812">Transmembrane</keyword>
<evidence type="ECO:0000313" key="8">
    <source>
        <dbReference type="Proteomes" id="UP000753961"/>
    </source>
</evidence>
<evidence type="ECO:0000256" key="1">
    <source>
        <dbReference type="ARBA" id="ARBA00004429"/>
    </source>
</evidence>
<dbReference type="InterPro" id="IPR011701">
    <property type="entry name" value="MFS"/>
</dbReference>
<dbReference type="PANTHER" id="PTHR43702">
    <property type="entry name" value="L-FUCOSE-PROTON SYMPORTER"/>
    <property type="match status" value="1"/>
</dbReference>
<gene>
    <name evidence="7" type="primary">fucP</name>
    <name evidence="7" type="ORF">KUV50_06630</name>
</gene>
<dbReference type="AlphaFoldDB" id="A0A953HY06"/>
<feature type="transmembrane region" description="Helical" evidence="6">
    <location>
        <begin position="247"/>
        <end position="269"/>
    </location>
</feature>
<comment type="caution">
    <text evidence="7">The sequence shown here is derived from an EMBL/GenBank/DDBJ whole genome shotgun (WGS) entry which is preliminary data.</text>
</comment>
<proteinExistence type="predicted"/>
<keyword evidence="5 6" id="KW-0472">Membrane</keyword>
<dbReference type="EMBL" id="JAHVHU010000006">
    <property type="protein sequence ID" value="MBY5957797.1"/>
    <property type="molecule type" value="Genomic_DNA"/>
</dbReference>
<evidence type="ECO:0000256" key="2">
    <source>
        <dbReference type="ARBA" id="ARBA00022475"/>
    </source>
</evidence>
<sequence length="445" mass="48936">MKTNSRTPVVARNLLFPFIIITSLFFLWGIANDLTNPMVSAFKKVMPELSNFEAALVQLAFYGGYATMAIPAAIFIRKFSYKKGIMVGLVLYALGAFLFYPAAAYEKFGFFLASLYILTFGLAFLETTANPFILAMGDDKTATQRLNLAQAFNPMGSLLGMLVAQVFVISALRSDDYTPAAYDALDVLEKAAIRENDLSIISFPYIGLGVLVLVILIIIGFTRFPISKEHVKMGFRDSLSLLLKNKRYYEGVIAQAFYVGAQIMCWTFIFQYVDHMNASRGPDEQLTATWYNMAAMISFLTGRWICTWLMKYIDGARLMFYFSIGGVLACAGAILLPGMAGLISLVSISIFMSLMFPTIYGIALKGMGDEAKLGSAGLVMAIVGGALMPPLQAAILDWGGTGFSDVTVLGVIPEVKFSFILPLICLAVVGIYSYRSLHWKMEMES</sequence>
<dbReference type="GO" id="GO:0005886">
    <property type="term" value="C:plasma membrane"/>
    <property type="evidence" value="ECO:0007669"/>
    <property type="project" value="UniProtKB-SubCell"/>
</dbReference>
<feature type="transmembrane region" description="Helical" evidence="6">
    <location>
        <begin position="318"/>
        <end position="336"/>
    </location>
</feature>
<evidence type="ECO:0000256" key="4">
    <source>
        <dbReference type="ARBA" id="ARBA00022989"/>
    </source>
</evidence>
<keyword evidence="4 6" id="KW-1133">Transmembrane helix</keyword>
<evidence type="ECO:0000256" key="6">
    <source>
        <dbReference type="SAM" id="Phobius"/>
    </source>
</evidence>
<keyword evidence="2" id="KW-1003">Cell membrane</keyword>
<dbReference type="NCBIfam" id="TIGR00885">
    <property type="entry name" value="fucP"/>
    <property type="match status" value="1"/>
</dbReference>
<dbReference type="GO" id="GO:0015535">
    <property type="term" value="F:fucose:proton symporter activity"/>
    <property type="evidence" value="ECO:0007669"/>
    <property type="project" value="InterPro"/>
</dbReference>
<dbReference type="InterPro" id="IPR005275">
    <property type="entry name" value="Lfuc_symporter_FucP"/>
</dbReference>
<feature type="transmembrane region" description="Helical" evidence="6">
    <location>
        <begin position="12"/>
        <end position="31"/>
    </location>
</feature>
<evidence type="ECO:0000313" key="7">
    <source>
        <dbReference type="EMBL" id="MBY5957797.1"/>
    </source>
</evidence>
<name>A0A953HY06_9BACT</name>
<dbReference type="PANTHER" id="PTHR43702:SF11">
    <property type="entry name" value="L-FUCOSE-PROTON SYMPORTER"/>
    <property type="match status" value="1"/>
</dbReference>
<feature type="transmembrane region" description="Helical" evidence="6">
    <location>
        <begin position="146"/>
        <end position="172"/>
    </location>
</feature>
<reference evidence="7" key="1">
    <citation type="submission" date="2021-06" db="EMBL/GenBank/DDBJ databases">
        <title>44 bacteria genomes isolated from Dapeng, Shenzhen.</title>
        <authorList>
            <person name="Zheng W."/>
            <person name="Yu S."/>
            <person name="Huang Y."/>
        </authorList>
    </citation>
    <scope>NUCLEOTIDE SEQUENCE</scope>
    <source>
        <strain evidence="7">DP5N28-2</strain>
    </source>
</reference>
<feature type="transmembrane region" description="Helical" evidence="6">
    <location>
        <begin position="415"/>
        <end position="434"/>
    </location>
</feature>
<dbReference type="InterPro" id="IPR050375">
    <property type="entry name" value="MFS_TsgA-like"/>
</dbReference>
<evidence type="ECO:0000256" key="3">
    <source>
        <dbReference type="ARBA" id="ARBA00022692"/>
    </source>
</evidence>
<dbReference type="SUPFAM" id="SSF103473">
    <property type="entry name" value="MFS general substrate transporter"/>
    <property type="match status" value="1"/>
</dbReference>
<keyword evidence="8" id="KW-1185">Reference proteome</keyword>
<organism evidence="7 8">
    <name type="scientific">Membranihabitans marinus</name>
    <dbReference type="NCBI Taxonomy" id="1227546"/>
    <lineage>
        <taxon>Bacteria</taxon>
        <taxon>Pseudomonadati</taxon>
        <taxon>Bacteroidota</taxon>
        <taxon>Saprospiria</taxon>
        <taxon>Saprospirales</taxon>
        <taxon>Saprospiraceae</taxon>
        <taxon>Membranihabitans</taxon>
    </lineage>
</organism>
<dbReference type="Pfam" id="PF07690">
    <property type="entry name" value="MFS_1"/>
    <property type="match status" value="1"/>
</dbReference>
<feature type="transmembrane region" description="Helical" evidence="6">
    <location>
        <begin position="342"/>
        <end position="364"/>
    </location>
</feature>